<dbReference type="InterPro" id="IPR037401">
    <property type="entry name" value="SnoaL-like"/>
</dbReference>
<dbReference type="EMBL" id="JAMFLZ010000002">
    <property type="protein sequence ID" value="MCL6294377.1"/>
    <property type="molecule type" value="Genomic_DNA"/>
</dbReference>
<organism evidence="2 3">
    <name type="scientific">Jejuia spongiicola</name>
    <dbReference type="NCBI Taxonomy" id="2942207"/>
    <lineage>
        <taxon>Bacteria</taxon>
        <taxon>Pseudomonadati</taxon>
        <taxon>Bacteroidota</taxon>
        <taxon>Flavobacteriia</taxon>
        <taxon>Flavobacteriales</taxon>
        <taxon>Flavobacteriaceae</taxon>
        <taxon>Jejuia</taxon>
    </lineage>
</organism>
<dbReference type="Pfam" id="PF12680">
    <property type="entry name" value="SnoaL_2"/>
    <property type="match status" value="1"/>
</dbReference>
<evidence type="ECO:0000313" key="3">
    <source>
        <dbReference type="Proteomes" id="UP001165381"/>
    </source>
</evidence>
<comment type="caution">
    <text evidence="2">The sequence shown here is derived from an EMBL/GenBank/DDBJ whole genome shotgun (WGS) entry which is preliminary data.</text>
</comment>
<name>A0ABT0QBL9_9FLAO</name>
<dbReference type="RefSeq" id="WP_249972283.1">
    <property type="nucleotide sequence ID" value="NZ_JAMFLZ010000002.1"/>
</dbReference>
<accession>A0ABT0QBL9</accession>
<gene>
    <name evidence="2" type="ORF">M3P09_05190</name>
</gene>
<reference evidence="2" key="1">
    <citation type="submission" date="2022-05" db="EMBL/GenBank/DDBJ databases">
        <authorList>
            <person name="Park J.-S."/>
        </authorList>
    </citation>
    <scope>NUCLEOTIDE SEQUENCE</scope>
    <source>
        <strain evidence="2">2012CJ34-3</strain>
    </source>
</reference>
<evidence type="ECO:0000313" key="2">
    <source>
        <dbReference type="EMBL" id="MCL6294377.1"/>
    </source>
</evidence>
<feature type="domain" description="SnoaL-like" evidence="1">
    <location>
        <begin position="146"/>
        <end position="239"/>
    </location>
</feature>
<protein>
    <submittedName>
        <fullName evidence="2">Nuclear transport factor 2 family protein</fullName>
    </submittedName>
</protein>
<proteinExistence type="predicted"/>
<sequence>MKLNLFILLILPLSLFSQSNIQNKKLNEEIVQKHIEPFNNRNLEEFSKAFDIQVLVSRFPNDTISLGREELKESYARFFNKNKKSNVKVLNRMSLKDVVIDEELGTVNYSTNRHITIYKVANNSIKSMTFINNAKVTSNPEAIVNKQLEAYNKRDIDAFVETYTDNIKLYTFPSNLISEGHNAIRKQYASMFEKTSDLNAQIVNRMILGNKVIDKEMVTANGNTFYAIAIYEVQNKKISKVTFIQ</sequence>
<evidence type="ECO:0000259" key="1">
    <source>
        <dbReference type="Pfam" id="PF12680"/>
    </source>
</evidence>
<dbReference type="Proteomes" id="UP001165381">
    <property type="component" value="Unassembled WGS sequence"/>
</dbReference>
<dbReference type="InterPro" id="IPR032710">
    <property type="entry name" value="NTF2-like_dom_sf"/>
</dbReference>
<dbReference type="SUPFAM" id="SSF54427">
    <property type="entry name" value="NTF2-like"/>
    <property type="match status" value="2"/>
</dbReference>
<dbReference type="Gene3D" id="3.10.450.50">
    <property type="match status" value="2"/>
</dbReference>
<keyword evidence="3" id="KW-1185">Reference proteome</keyword>